<protein>
    <submittedName>
        <fullName evidence="1">Uncharacterized protein</fullName>
    </submittedName>
</protein>
<dbReference type="Proteomes" id="UP000467522">
    <property type="component" value="Unassembled WGS sequence"/>
</dbReference>
<proteinExistence type="predicted"/>
<dbReference type="EMBL" id="WNDV01000002">
    <property type="protein sequence ID" value="KAF1040148.1"/>
    <property type="molecule type" value="Genomic_DNA"/>
</dbReference>
<organism evidence="1 2">
    <name type="scientific">Burkholderia lata (strain ATCC 17760 / DSM 23089 / LMG 22485 / NCIMB 9086 / R18194 / 383)</name>
    <dbReference type="NCBI Taxonomy" id="482957"/>
    <lineage>
        <taxon>Bacteria</taxon>
        <taxon>Pseudomonadati</taxon>
        <taxon>Pseudomonadota</taxon>
        <taxon>Betaproteobacteria</taxon>
        <taxon>Burkholderiales</taxon>
        <taxon>Burkholderiaceae</taxon>
        <taxon>Burkholderia</taxon>
        <taxon>Burkholderia cepacia complex</taxon>
    </lineage>
</organism>
<dbReference type="AlphaFoldDB" id="A0A833PXC3"/>
<name>A0A833PXC3_BURL3</name>
<gene>
    <name evidence="1" type="ORF">GAK33_01148</name>
</gene>
<reference evidence="2" key="1">
    <citation type="journal article" date="2020" name="MBio">
        <title>Horizontal gene transfer to a defensive symbiont with a reduced genome amongst a multipartite beetle microbiome.</title>
        <authorList>
            <person name="Waterworth S.C."/>
            <person name="Florez L.V."/>
            <person name="Rees E.R."/>
            <person name="Hertweck C."/>
            <person name="Kaltenpoth M."/>
            <person name="Kwan J.C."/>
        </authorList>
    </citation>
    <scope>NUCLEOTIDE SEQUENCE [LARGE SCALE GENOMIC DNA]</scope>
</reference>
<comment type="caution">
    <text evidence="1">The sequence shown here is derived from an EMBL/GenBank/DDBJ whole genome shotgun (WGS) entry which is preliminary data.</text>
</comment>
<evidence type="ECO:0000313" key="1">
    <source>
        <dbReference type="EMBL" id="KAF1040148.1"/>
    </source>
</evidence>
<sequence>MQCVLGTVIRDSTTKPVLVTRVMWAVRPQGNRAPNGRKCGAAEVPGEQLFKRPATRTVRHAATDLRTHAPPFVATRSCAHARRGDRQRCGSVCGARNPVGEMRWWPREFGQARGQLRLPDAGLLIISGEVKMMNWINRWSMRHAPTPEKTAASMLVTARMELLTAEQRVIDAKLQADYWRMRIAFLEEVQQQGIDPWVSTQPSQWSEASLFPAIRAHVSPPAPDTHTRCVIARGKQRCSAFSVRA</sequence>
<evidence type="ECO:0000313" key="2">
    <source>
        <dbReference type="Proteomes" id="UP000467522"/>
    </source>
</evidence>
<accession>A0A833PXC3</accession>